<evidence type="ECO:0000256" key="5">
    <source>
        <dbReference type="ARBA" id="ARBA00023136"/>
    </source>
</evidence>
<dbReference type="STRING" id="398512.Bccel_5832"/>
<dbReference type="OrthoDB" id="9793824at2"/>
<keyword evidence="3 6" id="KW-0812">Transmembrane</keyword>
<dbReference type="PANTHER" id="PTHR36115">
    <property type="entry name" value="PROLINE-RICH ANTIGEN HOMOLOG-RELATED"/>
    <property type="match status" value="1"/>
</dbReference>
<evidence type="ECO:0000256" key="3">
    <source>
        <dbReference type="ARBA" id="ARBA00022692"/>
    </source>
</evidence>
<feature type="transmembrane region" description="Helical" evidence="6">
    <location>
        <begin position="52"/>
        <end position="73"/>
    </location>
</feature>
<evidence type="ECO:0000259" key="7">
    <source>
        <dbReference type="Pfam" id="PF06271"/>
    </source>
</evidence>
<evidence type="ECO:0000313" key="8">
    <source>
        <dbReference type="EMBL" id="KNY30552.1"/>
    </source>
</evidence>
<protein>
    <submittedName>
        <fullName evidence="8">RDD domain containing protein</fullName>
    </submittedName>
</protein>
<name>A0A0L6JYL2_9FIRM</name>
<dbReference type="AlphaFoldDB" id="A0A0L6JYL2"/>
<comment type="subcellular location">
    <subcellularLocation>
        <location evidence="1">Cell membrane</location>
        <topology evidence="1">Multi-pass membrane protein</topology>
    </subcellularLocation>
</comment>
<evidence type="ECO:0000256" key="4">
    <source>
        <dbReference type="ARBA" id="ARBA00022989"/>
    </source>
</evidence>
<dbReference type="eggNOG" id="COG1714">
    <property type="taxonomic scope" value="Bacteria"/>
</dbReference>
<evidence type="ECO:0000256" key="6">
    <source>
        <dbReference type="SAM" id="Phobius"/>
    </source>
</evidence>
<dbReference type="EMBL" id="LGTC01000001">
    <property type="protein sequence ID" value="KNY30552.1"/>
    <property type="molecule type" value="Genomic_DNA"/>
</dbReference>
<dbReference type="GO" id="GO:0005886">
    <property type="term" value="C:plasma membrane"/>
    <property type="evidence" value="ECO:0007669"/>
    <property type="project" value="UniProtKB-SubCell"/>
</dbReference>
<keyword evidence="9" id="KW-1185">Reference proteome</keyword>
<feature type="transmembrane region" description="Helical" evidence="6">
    <location>
        <begin position="154"/>
        <end position="173"/>
    </location>
</feature>
<dbReference type="Proteomes" id="UP000036923">
    <property type="component" value="Unassembled WGS sequence"/>
</dbReference>
<feature type="transmembrane region" description="Helical" evidence="6">
    <location>
        <begin position="107"/>
        <end position="133"/>
    </location>
</feature>
<organism evidence="8 9">
    <name type="scientific">Pseudobacteroides cellulosolvens ATCC 35603 = DSM 2933</name>
    <dbReference type="NCBI Taxonomy" id="398512"/>
    <lineage>
        <taxon>Bacteria</taxon>
        <taxon>Bacillati</taxon>
        <taxon>Bacillota</taxon>
        <taxon>Clostridia</taxon>
        <taxon>Eubacteriales</taxon>
        <taxon>Oscillospiraceae</taxon>
        <taxon>Pseudobacteroides</taxon>
    </lineage>
</organism>
<reference evidence="9" key="1">
    <citation type="submission" date="2015-07" db="EMBL/GenBank/DDBJ databases">
        <title>Near-Complete Genome Sequence of the Cellulolytic Bacterium Bacteroides (Pseudobacteroides) cellulosolvens ATCC 35603.</title>
        <authorList>
            <person name="Dassa B."/>
            <person name="Utturkar S.M."/>
            <person name="Klingeman D.M."/>
            <person name="Hurt R.A."/>
            <person name="Keller M."/>
            <person name="Xu J."/>
            <person name="Reddy Y.H.K."/>
            <person name="Borovok I."/>
            <person name="Grinberg I.R."/>
            <person name="Lamed R."/>
            <person name="Zhivin O."/>
            <person name="Bayer E.A."/>
            <person name="Brown S.D."/>
        </authorList>
    </citation>
    <scope>NUCLEOTIDE SEQUENCE [LARGE SCALE GENOMIC DNA]</scope>
    <source>
        <strain evidence="9">DSM 2933</strain>
    </source>
</reference>
<accession>A0A0L6JYL2</accession>
<dbReference type="InterPro" id="IPR051791">
    <property type="entry name" value="Pra-immunoreactive"/>
</dbReference>
<dbReference type="RefSeq" id="WP_050753994.1">
    <property type="nucleotide sequence ID" value="NZ_JQKC01000085.1"/>
</dbReference>
<sequence length="193" mass="22031">MNESKKCPICKLINPEEAVLCDCGYNFELNKVDRNSNLGSLKTKYAGFFLRVLAYFIDVIPMMVLLILFFLIFTDIKDAFIKYLDNPRDFQARQDFLFNYRNKIRDISTLIFIVYSIIFEASPFQGTLGKVLLKIKVSNIDGSRITIGKSVIRNIFKLVSGFIICIGLIMVAITKNKQGLHDIVAKTVVLKNK</sequence>
<keyword evidence="5 6" id="KW-0472">Membrane</keyword>
<proteinExistence type="predicted"/>
<keyword evidence="4 6" id="KW-1133">Transmembrane helix</keyword>
<dbReference type="InterPro" id="IPR010432">
    <property type="entry name" value="RDD"/>
</dbReference>
<evidence type="ECO:0000256" key="2">
    <source>
        <dbReference type="ARBA" id="ARBA00022475"/>
    </source>
</evidence>
<dbReference type="Pfam" id="PF06271">
    <property type="entry name" value="RDD"/>
    <property type="match status" value="1"/>
</dbReference>
<comment type="caution">
    <text evidence="8">The sequence shown here is derived from an EMBL/GenBank/DDBJ whole genome shotgun (WGS) entry which is preliminary data.</text>
</comment>
<feature type="domain" description="RDD" evidence="7">
    <location>
        <begin position="45"/>
        <end position="186"/>
    </location>
</feature>
<dbReference type="PANTHER" id="PTHR36115:SF4">
    <property type="entry name" value="MEMBRANE PROTEIN"/>
    <property type="match status" value="1"/>
</dbReference>
<evidence type="ECO:0000313" key="9">
    <source>
        <dbReference type="Proteomes" id="UP000036923"/>
    </source>
</evidence>
<gene>
    <name evidence="8" type="ORF">Bccel_5832</name>
</gene>
<evidence type="ECO:0000256" key="1">
    <source>
        <dbReference type="ARBA" id="ARBA00004651"/>
    </source>
</evidence>
<keyword evidence="2" id="KW-1003">Cell membrane</keyword>